<keyword evidence="6" id="KW-1185">Reference proteome</keyword>
<name>A0A9N9SZJ0_DIABA</name>
<feature type="compositionally biased region" description="Polar residues" evidence="3">
    <location>
        <begin position="155"/>
        <end position="169"/>
    </location>
</feature>
<dbReference type="Pfam" id="PF00076">
    <property type="entry name" value="RRM_1"/>
    <property type="match status" value="1"/>
</dbReference>
<dbReference type="CDD" id="cd12681">
    <property type="entry name" value="RRM_SKAR"/>
    <property type="match status" value="1"/>
</dbReference>
<feature type="compositionally biased region" description="Basic residues" evidence="3">
    <location>
        <begin position="14"/>
        <end position="33"/>
    </location>
</feature>
<proteinExistence type="predicted"/>
<dbReference type="InterPro" id="IPR035979">
    <property type="entry name" value="RBD_domain_sf"/>
</dbReference>
<dbReference type="PANTHER" id="PTHR19965">
    <property type="entry name" value="RNA AND EXPORT FACTOR BINDING PROTEIN"/>
    <property type="match status" value="1"/>
</dbReference>
<dbReference type="InterPro" id="IPR012677">
    <property type="entry name" value="Nucleotide-bd_a/b_plait_sf"/>
</dbReference>
<dbReference type="OrthoDB" id="346839at2759"/>
<evidence type="ECO:0000256" key="2">
    <source>
        <dbReference type="PROSITE-ProRule" id="PRU00176"/>
    </source>
</evidence>
<evidence type="ECO:0000313" key="5">
    <source>
        <dbReference type="EMBL" id="CAG9835611.1"/>
    </source>
</evidence>
<dbReference type="PANTHER" id="PTHR19965:SF94">
    <property type="entry name" value="FI13061P-RELATED"/>
    <property type="match status" value="1"/>
</dbReference>
<dbReference type="SMART" id="SM00360">
    <property type="entry name" value="RRM"/>
    <property type="match status" value="1"/>
</dbReference>
<evidence type="ECO:0000259" key="4">
    <source>
        <dbReference type="PROSITE" id="PS50102"/>
    </source>
</evidence>
<dbReference type="Gene3D" id="3.30.70.330">
    <property type="match status" value="1"/>
</dbReference>
<dbReference type="GO" id="GO:0005634">
    <property type="term" value="C:nucleus"/>
    <property type="evidence" value="ECO:0007669"/>
    <property type="project" value="TreeGrafter"/>
</dbReference>
<feature type="region of interest" description="Disordered" evidence="3">
    <location>
        <begin position="1"/>
        <end position="50"/>
    </location>
</feature>
<keyword evidence="1 2" id="KW-0694">RNA-binding</keyword>
<dbReference type="Proteomes" id="UP001153709">
    <property type="component" value="Chromosome 6"/>
</dbReference>
<reference evidence="5" key="1">
    <citation type="submission" date="2022-01" db="EMBL/GenBank/DDBJ databases">
        <authorList>
            <person name="King R."/>
        </authorList>
    </citation>
    <scope>NUCLEOTIDE SEQUENCE</scope>
</reference>
<dbReference type="GO" id="GO:0003729">
    <property type="term" value="F:mRNA binding"/>
    <property type="evidence" value="ECO:0007669"/>
    <property type="project" value="TreeGrafter"/>
</dbReference>
<organism evidence="5 6">
    <name type="scientific">Diabrotica balteata</name>
    <name type="common">Banded cucumber beetle</name>
    <dbReference type="NCBI Taxonomy" id="107213"/>
    <lineage>
        <taxon>Eukaryota</taxon>
        <taxon>Metazoa</taxon>
        <taxon>Ecdysozoa</taxon>
        <taxon>Arthropoda</taxon>
        <taxon>Hexapoda</taxon>
        <taxon>Insecta</taxon>
        <taxon>Pterygota</taxon>
        <taxon>Neoptera</taxon>
        <taxon>Endopterygota</taxon>
        <taxon>Coleoptera</taxon>
        <taxon>Polyphaga</taxon>
        <taxon>Cucujiformia</taxon>
        <taxon>Chrysomeloidea</taxon>
        <taxon>Chrysomelidae</taxon>
        <taxon>Galerucinae</taxon>
        <taxon>Diabroticina</taxon>
        <taxon>Diabroticites</taxon>
        <taxon>Diabrotica</taxon>
    </lineage>
</organism>
<evidence type="ECO:0000313" key="6">
    <source>
        <dbReference type="Proteomes" id="UP001153709"/>
    </source>
</evidence>
<gene>
    <name evidence="5" type="ORF">DIABBA_LOCUS8788</name>
</gene>
<dbReference type="GO" id="GO:0006406">
    <property type="term" value="P:mRNA export from nucleus"/>
    <property type="evidence" value="ECO:0007669"/>
    <property type="project" value="TreeGrafter"/>
</dbReference>
<dbReference type="InterPro" id="IPR051229">
    <property type="entry name" value="ALYREF_mRNA_export"/>
</dbReference>
<feature type="region of interest" description="Disordered" evidence="3">
    <location>
        <begin position="144"/>
        <end position="178"/>
    </location>
</feature>
<accession>A0A9N9SZJ0</accession>
<protein>
    <recommendedName>
        <fullName evidence="4">RRM domain-containing protein</fullName>
    </recommendedName>
</protein>
<sequence length="454" mass="51484">MAKQRVRSRDQKYRSPKSQRPSPKKGVLKKTIKKNNFPTKSRKNEGRRVQDARQKLLGKKRKPVVDARDILKTKSRVQDARTKINRIRDDRSTAPSSSGSVKVIGNSILKKTDRNGRISLTTNKSKQRHDMNFAIQKQLGLIPPTRSPIKRATTKRNAAVNTSSASRSPPRQHKSIMREPDYEPREPVRLYDPALYKWTKPELRNTASEMINSLEVTRQAMREALREELIYGWPTYASHNAYRKLTGIYEKGPLRSYDATLRTSRLQPSTYIDLDAVDDEEMPMAPPPRPNTVSLQGTSRITNVHSRLDDSVPSESHGIFSANKTKVVVPAGHRIVVSNLQQTVTQDDIKELFEDIGQLLTAKLVRPGVAEVVYKNLKDAQKAVDTYHNRQLDGQPMKCLLVNKRPLNYPTAAPISKSESMTASRKISEIAPCPPENKLVPDITTIHKVLFHRK</sequence>
<dbReference type="PROSITE" id="PS50102">
    <property type="entry name" value="RRM"/>
    <property type="match status" value="1"/>
</dbReference>
<dbReference type="InterPro" id="IPR000504">
    <property type="entry name" value="RRM_dom"/>
</dbReference>
<dbReference type="EMBL" id="OU898281">
    <property type="protein sequence ID" value="CAG9835611.1"/>
    <property type="molecule type" value="Genomic_DNA"/>
</dbReference>
<dbReference type="AlphaFoldDB" id="A0A9N9SZJ0"/>
<evidence type="ECO:0000256" key="1">
    <source>
        <dbReference type="ARBA" id="ARBA00022884"/>
    </source>
</evidence>
<feature type="domain" description="RRM" evidence="4">
    <location>
        <begin position="333"/>
        <end position="414"/>
    </location>
</feature>
<dbReference type="SUPFAM" id="SSF54928">
    <property type="entry name" value="RNA-binding domain, RBD"/>
    <property type="match status" value="1"/>
</dbReference>
<evidence type="ECO:0000256" key="3">
    <source>
        <dbReference type="SAM" id="MobiDB-lite"/>
    </source>
</evidence>
<dbReference type="InterPro" id="IPR034784">
    <property type="entry name" value="PDIP3_RRM"/>
</dbReference>